<evidence type="ECO:0000256" key="7">
    <source>
        <dbReference type="ARBA" id="ARBA00023136"/>
    </source>
</evidence>
<evidence type="ECO:0000256" key="3">
    <source>
        <dbReference type="ARBA" id="ARBA00022606"/>
    </source>
</evidence>
<dbReference type="PANTHER" id="PTHR21137">
    <property type="entry name" value="ODORANT RECEPTOR"/>
    <property type="match status" value="1"/>
</dbReference>
<dbReference type="PANTHER" id="PTHR21137:SF35">
    <property type="entry name" value="ODORANT RECEPTOR 19A-RELATED"/>
    <property type="match status" value="1"/>
</dbReference>
<evidence type="ECO:0000256" key="1">
    <source>
        <dbReference type="ARBA" id="ARBA00004651"/>
    </source>
</evidence>
<comment type="similarity">
    <text evidence="10">Belongs to the insect chemoreceptor superfamily. Heteromeric odorant receptor channel (TC 1.A.69) family.</text>
</comment>
<keyword evidence="12" id="KW-1185">Reference proteome</keyword>
<sequence length="346" mass="39584">MIWFVFIRCRQTGDITAAAVVFSLGTNSETWATRLTFMILFKETVQDMVQKYLECDSKVTRGTRFHINLHKGLVNIKKRVMMAWGFFVGLGISYVAQPLLTPGRHFAEDLYVVYGLEPMFESPNYEIALISESVSVSVCIFILANITAFIVLIIGYIEAQMLALSDELLNLWDDGVKYYQDTKGLIVSTNENLKIKIINEHISYRLREIITFHITNITLLKQFDRIFRITLAIEFALIIVGIVAELLGRLENTYIELPYTFIQMYIDCLIGQRLIDASNVFEKAVYNCKWENFDKANMKTVLLLLQNSQKPLTLTAGGLTNLDFVCLMSVVKSTYSFYTTLRSRVG</sequence>
<feature type="transmembrane region" description="Helical" evidence="10">
    <location>
        <begin position="134"/>
        <end position="157"/>
    </location>
</feature>
<keyword evidence="4 10" id="KW-0812">Transmembrane</keyword>
<keyword evidence="5 10" id="KW-0552">Olfaction</keyword>
<keyword evidence="9 10" id="KW-0807">Transducer</keyword>
<dbReference type="InterPro" id="IPR004117">
    <property type="entry name" value="7tm6_olfct_rcpt"/>
</dbReference>
<evidence type="ECO:0000256" key="2">
    <source>
        <dbReference type="ARBA" id="ARBA00022475"/>
    </source>
</evidence>
<evidence type="ECO:0000313" key="11">
    <source>
        <dbReference type="EMBL" id="CAH2092587.1"/>
    </source>
</evidence>
<keyword evidence="2" id="KW-1003">Cell membrane</keyword>
<protein>
    <recommendedName>
        <fullName evidence="10">Odorant receptor</fullName>
    </recommendedName>
</protein>
<name>A0AAU9U472_EUPED</name>
<keyword evidence="3 10" id="KW-0716">Sensory transduction</keyword>
<dbReference type="GO" id="GO:0005549">
    <property type="term" value="F:odorant binding"/>
    <property type="evidence" value="ECO:0007669"/>
    <property type="project" value="InterPro"/>
</dbReference>
<keyword evidence="7 10" id="KW-0472">Membrane</keyword>
<dbReference type="GO" id="GO:0004984">
    <property type="term" value="F:olfactory receptor activity"/>
    <property type="evidence" value="ECO:0007669"/>
    <property type="project" value="InterPro"/>
</dbReference>
<dbReference type="Pfam" id="PF02949">
    <property type="entry name" value="7tm_6"/>
    <property type="match status" value="1"/>
</dbReference>
<organism evidence="11 12">
    <name type="scientific">Euphydryas editha</name>
    <name type="common">Edith's checkerspot</name>
    <dbReference type="NCBI Taxonomy" id="104508"/>
    <lineage>
        <taxon>Eukaryota</taxon>
        <taxon>Metazoa</taxon>
        <taxon>Ecdysozoa</taxon>
        <taxon>Arthropoda</taxon>
        <taxon>Hexapoda</taxon>
        <taxon>Insecta</taxon>
        <taxon>Pterygota</taxon>
        <taxon>Neoptera</taxon>
        <taxon>Endopterygota</taxon>
        <taxon>Lepidoptera</taxon>
        <taxon>Glossata</taxon>
        <taxon>Ditrysia</taxon>
        <taxon>Papilionoidea</taxon>
        <taxon>Nymphalidae</taxon>
        <taxon>Nymphalinae</taxon>
        <taxon>Euphydryas</taxon>
    </lineage>
</organism>
<evidence type="ECO:0000256" key="6">
    <source>
        <dbReference type="ARBA" id="ARBA00022989"/>
    </source>
</evidence>
<comment type="caution">
    <text evidence="10">Lacks conserved residue(s) required for the propagation of feature annotation.</text>
</comment>
<feature type="transmembrane region" description="Helical" evidence="10">
    <location>
        <begin position="226"/>
        <end position="247"/>
    </location>
</feature>
<comment type="caution">
    <text evidence="11">The sequence shown here is derived from an EMBL/GenBank/DDBJ whole genome shotgun (WGS) entry which is preliminary data.</text>
</comment>
<dbReference type="EMBL" id="CAKOGL010000012">
    <property type="protein sequence ID" value="CAH2092587.1"/>
    <property type="molecule type" value="Genomic_DNA"/>
</dbReference>
<dbReference type="AlphaFoldDB" id="A0AAU9U472"/>
<evidence type="ECO:0000256" key="4">
    <source>
        <dbReference type="ARBA" id="ARBA00022692"/>
    </source>
</evidence>
<evidence type="ECO:0000313" key="12">
    <source>
        <dbReference type="Proteomes" id="UP001153954"/>
    </source>
</evidence>
<accession>A0AAU9U472</accession>
<dbReference type="GO" id="GO:0005886">
    <property type="term" value="C:plasma membrane"/>
    <property type="evidence" value="ECO:0007669"/>
    <property type="project" value="UniProtKB-SubCell"/>
</dbReference>
<gene>
    <name evidence="11" type="ORF">EEDITHA_LOCUS8336</name>
</gene>
<keyword evidence="8 10" id="KW-0675">Receptor</keyword>
<reference evidence="11" key="1">
    <citation type="submission" date="2022-03" db="EMBL/GenBank/DDBJ databases">
        <authorList>
            <person name="Tunstrom K."/>
        </authorList>
    </citation>
    <scope>NUCLEOTIDE SEQUENCE</scope>
</reference>
<evidence type="ECO:0000256" key="10">
    <source>
        <dbReference type="RuleBase" id="RU351113"/>
    </source>
</evidence>
<proteinExistence type="inferred from homology"/>
<evidence type="ECO:0000256" key="9">
    <source>
        <dbReference type="ARBA" id="ARBA00023224"/>
    </source>
</evidence>
<dbReference type="GO" id="GO:0007165">
    <property type="term" value="P:signal transduction"/>
    <property type="evidence" value="ECO:0007669"/>
    <property type="project" value="UniProtKB-KW"/>
</dbReference>
<keyword evidence="6 10" id="KW-1133">Transmembrane helix</keyword>
<dbReference type="Proteomes" id="UP001153954">
    <property type="component" value="Unassembled WGS sequence"/>
</dbReference>
<feature type="transmembrane region" description="Helical" evidence="10">
    <location>
        <begin position="80"/>
        <end position="100"/>
    </location>
</feature>
<comment type="subcellular location">
    <subcellularLocation>
        <location evidence="1 10">Cell membrane</location>
        <topology evidence="1 10">Multi-pass membrane protein</topology>
    </subcellularLocation>
</comment>
<evidence type="ECO:0000256" key="5">
    <source>
        <dbReference type="ARBA" id="ARBA00022725"/>
    </source>
</evidence>
<evidence type="ECO:0000256" key="8">
    <source>
        <dbReference type="ARBA" id="ARBA00023170"/>
    </source>
</evidence>